<feature type="region of interest" description="Disordered" evidence="1">
    <location>
        <begin position="61"/>
        <end position="124"/>
    </location>
</feature>
<feature type="compositionally biased region" description="Basic residues" evidence="1">
    <location>
        <begin position="142"/>
        <end position="151"/>
    </location>
</feature>
<organism evidence="2 3">
    <name type="scientific">Rattus norvegicus</name>
    <name type="common">Rat</name>
    <dbReference type="NCBI Taxonomy" id="10116"/>
    <lineage>
        <taxon>Eukaryota</taxon>
        <taxon>Metazoa</taxon>
        <taxon>Chordata</taxon>
        <taxon>Craniata</taxon>
        <taxon>Vertebrata</taxon>
        <taxon>Euteleostomi</taxon>
        <taxon>Mammalia</taxon>
        <taxon>Eutheria</taxon>
        <taxon>Euarchontoglires</taxon>
        <taxon>Glires</taxon>
        <taxon>Rodentia</taxon>
        <taxon>Myomorpha</taxon>
        <taxon>Muroidea</taxon>
        <taxon>Muridae</taxon>
        <taxon>Murinae</taxon>
        <taxon>Rattus</taxon>
    </lineage>
</organism>
<evidence type="ECO:0000313" key="2">
    <source>
        <dbReference type="EMBL" id="EDL92387.1"/>
    </source>
</evidence>
<feature type="compositionally biased region" description="Polar residues" evidence="1">
    <location>
        <begin position="194"/>
        <end position="205"/>
    </location>
</feature>
<gene>
    <name evidence="2" type="ORF">rCG_51436</name>
</gene>
<feature type="compositionally biased region" description="Polar residues" evidence="1">
    <location>
        <begin position="94"/>
        <end position="104"/>
    </location>
</feature>
<feature type="compositionally biased region" description="Basic and acidic residues" evidence="1">
    <location>
        <begin position="175"/>
        <end position="185"/>
    </location>
</feature>
<sequence length="205" mass="22417">MSLSHHLRMKLSFSPFEISERTKSDCYRFKGLKSANTAGEKLLGVEIVFSAHHWGPHRPGPVRCPGVSLGAQRGPAGAASARSPARSASRREQLSQPCRGSSRQLRGPSAPSHSSAACDTRRRRRPAAAMIGLRETREHPNCWKKHAGRPGRFRDRVDLKMGSPRCVGRDPTPTRFRDLAKRPAEGPEPLGEASASTVPQKSSLL</sequence>
<accession>A6IYQ9</accession>
<reference evidence="3" key="1">
    <citation type="submission" date="2005-09" db="EMBL/GenBank/DDBJ databases">
        <authorList>
            <person name="Mural R.J."/>
            <person name="Li P.W."/>
            <person name="Adams M.D."/>
            <person name="Amanatides P.G."/>
            <person name="Baden-Tillson H."/>
            <person name="Barnstead M."/>
            <person name="Chin S.H."/>
            <person name="Dew I."/>
            <person name="Evans C.A."/>
            <person name="Ferriera S."/>
            <person name="Flanigan M."/>
            <person name="Fosler C."/>
            <person name="Glodek A."/>
            <person name="Gu Z."/>
            <person name="Holt R.A."/>
            <person name="Jennings D."/>
            <person name="Kraft C.L."/>
            <person name="Lu F."/>
            <person name="Nguyen T."/>
            <person name="Nusskern D.R."/>
            <person name="Pfannkoch C.M."/>
            <person name="Sitter C."/>
            <person name="Sutton G.G."/>
            <person name="Venter J.C."/>
            <person name="Wang Z."/>
            <person name="Woodage T."/>
            <person name="Zheng X.H."/>
            <person name="Zhong F."/>
        </authorList>
    </citation>
    <scope>NUCLEOTIDE SEQUENCE [LARGE SCALE GENOMIC DNA]</scope>
    <source>
        <strain>BN</strain>
        <strain evidence="3">Sprague-Dawley</strain>
    </source>
</reference>
<dbReference type="EMBL" id="CH473972">
    <property type="protein sequence ID" value="EDL92387.1"/>
    <property type="molecule type" value="Genomic_DNA"/>
</dbReference>
<evidence type="ECO:0000313" key="3">
    <source>
        <dbReference type="Proteomes" id="UP000234681"/>
    </source>
</evidence>
<name>A6IYQ9_RAT</name>
<feature type="compositionally biased region" description="Low complexity" evidence="1">
    <location>
        <begin position="73"/>
        <end position="87"/>
    </location>
</feature>
<protein>
    <submittedName>
        <fullName evidence="2">RCG51436</fullName>
    </submittedName>
</protein>
<feature type="region of interest" description="Disordered" evidence="1">
    <location>
        <begin position="142"/>
        <end position="205"/>
    </location>
</feature>
<dbReference type="Proteomes" id="UP000234681">
    <property type="component" value="Chromosome 19"/>
</dbReference>
<proteinExistence type="predicted"/>
<dbReference type="AlphaFoldDB" id="A6IYQ9"/>
<evidence type="ECO:0000256" key="1">
    <source>
        <dbReference type="SAM" id="MobiDB-lite"/>
    </source>
</evidence>